<evidence type="ECO:0000256" key="2">
    <source>
        <dbReference type="ARBA" id="ARBA00007809"/>
    </source>
</evidence>
<keyword evidence="7 9" id="KW-1133">Transmembrane helix</keyword>
<feature type="transmembrane region" description="Helical" evidence="9">
    <location>
        <begin position="37"/>
        <end position="61"/>
    </location>
</feature>
<evidence type="ECO:0000313" key="10">
    <source>
        <dbReference type="EMBL" id="SPQ98447.1"/>
    </source>
</evidence>
<organism evidence="10 11">
    <name type="scientific">Plasmodiophora brassicae</name>
    <name type="common">Clubroot disease agent</name>
    <dbReference type="NCBI Taxonomy" id="37360"/>
    <lineage>
        <taxon>Eukaryota</taxon>
        <taxon>Sar</taxon>
        <taxon>Rhizaria</taxon>
        <taxon>Endomyxa</taxon>
        <taxon>Phytomyxea</taxon>
        <taxon>Plasmodiophorida</taxon>
        <taxon>Plasmodiophoridae</taxon>
        <taxon>Plasmodiophora</taxon>
    </lineage>
</organism>
<reference evidence="10 11" key="1">
    <citation type="submission" date="2018-03" db="EMBL/GenBank/DDBJ databases">
        <authorList>
            <person name="Fogelqvist J."/>
        </authorList>
    </citation>
    <scope>NUCLEOTIDE SEQUENCE [LARGE SCALE GENOMIC DNA]</scope>
</reference>
<dbReference type="Gene3D" id="1.20.1280.290">
    <property type="match status" value="1"/>
</dbReference>
<dbReference type="EMBL" id="OVEO01000009">
    <property type="protein sequence ID" value="SPQ98447.1"/>
    <property type="molecule type" value="Genomic_DNA"/>
</dbReference>
<dbReference type="AlphaFoldDB" id="A0A3P3YE39"/>
<keyword evidence="8 9" id="KW-0472">Membrane</keyword>
<comment type="similarity">
    <text evidence="2">Belongs to the SWEET sugar transporter family.</text>
</comment>
<accession>A0A3P3YE39</accession>
<keyword evidence="10" id="KW-0496">Mitochondrion</keyword>
<dbReference type="InterPro" id="IPR004316">
    <property type="entry name" value="SWEET_rpt"/>
</dbReference>
<feature type="transmembrane region" description="Helical" evidence="9">
    <location>
        <begin position="139"/>
        <end position="163"/>
    </location>
</feature>
<evidence type="ECO:0000256" key="8">
    <source>
        <dbReference type="ARBA" id="ARBA00023136"/>
    </source>
</evidence>
<comment type="subcellular location">
    <subcellularLocation>
        <location evidence="1">Endomembrane system</location>
        <topology evidence="1">Multi-pass membrane protein</topology>
    </subcellularLocation>
</comment>
<feature type="transmembrane region" description="Helical" evidence="9">
    <location>
        <begin position="67"/>
        <end position="87"/>
    </location>
</feature>
<dbReference type="PANTHER" id="PTHR10791">
    <property type="entry name" value="RAG1-ACTIVATING PROTEIN 1"/>
    <property type="match status" value="1"/>
</dbReference>
<feature type="transmembrane region" description="Helical" evidence="9">
    <location>
        <begin position="175"/>
        <end position="193"/>
    </location>
</feature>
<gene>
    <name evidence="10" type="ORF">PLBR_LOCUS5662</name>
</gene>
<evidence type="ECO:0000256" key="9">
    <source>
        <dbReference type="SAM" id="Phobius"/>
    </source>
</evidence>
<name>A0A3P3YE39_PLABS</name>
<keyword evidence="3" id="KW-0813">Transport</keyword>
<evidence type="ECO:0000256" key="3">
    <source>
        <dbReference type="ARBA" id="ARBA00022448"/>
    </source>
</evidence>
<feature type="transmembrane region" description="Helical" evidence="9">
    <location>
        <begin position="107"/>
        <end position="127"/>
    </location>
</feature>
<evidence type="ECO:0000256" key="6">
    <source>
        <dbReference type="ARBA" id="ARBA00022737"/>
    </source>
</evidence>
<proteinExistence type="inferred from homology"/>
<geneLocation type="mitochondrion" evidence="10"/>
<keyword evidence="4" id="KW-0762">Sugar transport</keyword>
<dbReference type="InterPro" id="IPR047664">
    <property type="entry name" value="SWEET"/>
</dbReference>
<feature type="transmembrane region" description="Helical" evidence="9">
    <location>
        <begin position="6"/>
        <end position="25"/>
    </location>
</feature>
<evidence type="ECO:0000256" key="1">
    <source>
        <dbReference type="ARBA" id="ARBA00004127"/>
    </source>
</evidence>
<protein>
    <recommendedName>
        <fullName evidence="12">Bidirectional sugar transporter SWEET</fullName>
    </recommendedName>
</protein>
<evidence type="ECO:0008006" key="12">
    <source>
        <dbReference type="Google" id="ProtNLM"/>
    </source>
</evidence>
<dbReference type="Proteomes" id="UP000290189">
    <property type="component" value="Unassembled WGS sequence"/>
</dbReference>
<dbReference type="Pfam" id="PF03083">
    <property type="entry name" value="MtN3_slv"/>
    <property type="match status" value="1"/>
</dbReference>
<dbReference type="GO" id="GO:0012505">
    <property type="term" value="C:endomembrane system"/>
    <property type="evidence" value="ECO:0007669"/>
    <property type="project" value="UniProtKB-SubCell"/>
</dbReference>
<dbReference type="GO" id="GO:0051119">
    <property type="term" value="F:sugar transmembrane transporter activity"/>
    <property type="evidence" value="ECO:0007669"/>
    <property type="project" value="InterPro"/>
</dbReference>
<sequence>MDAVVVVVAPSLGLVTANLLYLSPLRDVRARVAKGELADLAVIPLAMLAVNGFAWCVYSTVMTDVTILSAFLVFFSNLPGALLCMYYGTAVLPLPDLSRRQLLGMRLVFAVGMSATLLGLLASQVACRDKCSPETRSSILGYVVIAIYMATTVSPLLSLVRVLKTRNAASFSAPLAATMLVNGALWAVFGFYIDNIVIWGPNAFSVLNSVVQLVCLALLPSVPRQCTSVAGVYPDMPAPSAQGFH</sequence>
<evidence type="ECO:0000256" key="4">
    <source>
        <dbReference type="ARBA" id="ARBA00022597"/>
    </source>
</evidence>
<evidence type="ECO:0000313" key="11">
    <source>
        <dbReference type="Proteomes" id="UP000290189"/>
    </source>
</evidence>
<keyword evidence="6" id="KW-0677">Repeat</keyword>
<keyword evidence="5 9" id="KW-0812">Transmembrane</keyword>
<dbReference type="GO" id="GO:0016020">
    <property type="term" value="C:membrane"/>
    <property type="evidence" value="ECO:0007669"/>
    <property type="project" value="InterPro"/>
</dbReference>
<evidence type="ECO:0000256" key="5">
    <source>
        <dbReference type="ARBA" id="ARBA00022692"/>
    </source>
</evidence>
<evidence type="ECO:0000256" key="7">
    <source>
        <dbReference type="ARBA" id="ARBA00022989"/>
    </source>
</evidence>